<sequence length="187" mass="22152">MSLIKRKKSSVFWIDFVAPNGERVRRSTETDDRKAAQELHDRLKSEVWRVQRLGDRPKHIWQDAVVRWLREQSHKASLNDDKKILRWLHPYLADRELESINRALIEKVIEAKQAEGCSNGTVNRVLALMRAILRRCERDWEWIDRAPAFRLLKEPTRRIRYLTQEQAVKLLLELPTHLRDVAAFALA</sequence>
<dbReference type="GO" id="GO:0003677">
    <property type="term" value="F:DNA binding"/>
    <property type="evidence" value="ECO:0007669"/>
    <property type="project" value="UniProtKB-KW"/>
</dbReference>
<evidence type="ECO:0000313" key="3">
    <source>
        <dbReference type="EMBL" id="EQD71891.1"/>
    </source>
</evidence>
<organism evidence="3">
    <name type="scientific">mine drainage metagenome</name>
    <dbReference type="NCBI Taxonomy" id="410659"/>
    <lineage>
        <taxon>unclassified sequences</taxon>
        <taxon>metagenomes</taxon>
        <taxon>ecological metagenomes</taxon>
    </lineage>
</organism>
<evidence type="ECO:0000256" key="1">
    <source>
        <dbReference type="ARBA" id="ARBA00023125"/>
    </source>
</evidence>
<evidence type="ECO:0000259" key="2">
    <source>
        <dbReference type="PROSITE" id="PS51900"/>
    </source>
</evidence>
<reference evidence="3" key="2">
    <citation type="journal article" date="2014" name="ISME J.">
        <title>Microbial stratification in low pH oxic and suboxic macroscopic growths along an acid mine drainage.</title>
        <authorList>
            <person name="Mendez-Garcia C."/>
            <person name="Mesa V."/>
            <person name="Sprenger R.R."/>
            <person name="Richter M."/>
            <person name="Diez M.S."/>
            <person name="Solano J."/>
            <person name="Bargiela R."/>
            <person name="Golyshina O.V."/>
            <person name="Manteca A."/>
            <person name="Ramos J.L."/>
            <person name="Gallego J.R."/>
            <person name="Llorente I."/>
            <person name="Martins Dos Santos V.A."/>
            <person name="Jensen O.N."/>
            <person name="Pelaez A.I."/>
            <person name="Sanchez J."/>
            <person name="Ferrer M."/>
        </authorList>
    </citation>
    <scope>NUCLEOTIDE SEQUENCE</scope>
</reference>
<comment type="caution">
    <text evidence="3">The sequence shown here is derived from an EMBL/GenBank/DDBJ whole genome shotgun (WGS) entry which is preliminary data.</text>
</comment>
<dbReference type="SUPFAM" id="SSF56349">
    <property type="entry name" value="DNA breaking-rejoining enzymes"/>
    <property type="match status" value="1"/>
</dbReference>
<dbReference type="InterPro" id="IPR044068">
    <property type="entry name" value="CB"/>
</dbReference>
<dbReference type="PROSITE" id="PS51900">
    <property type="entry name" value="CB"/>
    <property type="match status" value="1"/>
</dbReference>
<name>T1BFX7_9ZZZZ</name>
<keyword evidence="1" id="KW-0238">DNA-binding</keyword>
<dbReference type="AlphaFoldDB" id="T1BFX7"/>
<accession>T1BFX7</accession>
<reference evidence="3" key="1">
    <citation type="submission" date="2013-08" db="EMBL/GenBank/DDBJ databases">
        <authorList>
            <person name="Mendez C."/>
            <person name="Richter M."/>
            <person name="Ferrer M."/>
            <person name="Sanchez J."/>
        </authorList>
    </citation>
    <scope>NUCLEOTIDE SEQUENCE</scope>
</reference>
<dbReference type="InterPro" id="IPR010998">
    <property type="entry name" value="Integrase_recombinase_N"/>
</dbReference>
<feature type="domain" description="Core-binding (CB)" evidence="2">
    <location>
        <begin position="59"/>
        <end position="137"/>
    </location>
</feature>
<dbReference type="InterPro" id="IPR011010">
    <property type="entry name" value="DNA_brk_join_enz"/>
</dbReference>
<protein>
    <submittedName>
        <fullName evidence="3">Integrase family protein</fullName>
    </submittedName>
</protein>
<dbReference type="EMBL" id="AUZX01004075">
    <property type="protein sequence ID" value="EQD71891.1"/>
    <property type="molecule type" value="Genomic_DNA"/>
</dbReference>
<feature type="non-terminal residue" evidence="3">
    <location>
        <position position="187"/>
    </location>
</feature>
<proteinExistence type="predicted"/>
<dbReference type="Gene3D" id="1.10.150.130">
    <property type="match status" value="1"/>
</dbReference>
<gene>
    <name evidence="3" type="ORF">B1A_05584</name>
</gene>